<protein>
    <submittedName>
        <fullName evidence="1">Uncharacterized protein</fullName>
    </submittedName>
</protein>
<dbReference type="Proteomes" id="UP000035740">
    <property type="component" value="Unassembled WGS sequence"/>
</dbReference>
<dbReference type="ExpressionAtlas" id="A0A0J8DW90">
    <property type="expression patterns" value="baseline"/>
</dbReference>
<keyword evidence="2" id="KW-1185">Reference proteome</keyword>
<organism evidence="1 2">
    <name type="scientific">Beta vulgaris subsp. vulgaris</name>
    <name type="common">Beet</name>
    <dbReference type="NCBI Taxonomy" id="3555"/>
    <lineage>
        <taxon>Eukaryota</taxon>
        <taxon>Viridiplantae</taxon>
        <taxon>Streptophyta</taxon>
        <taxon>Embryophyta</taxon>
        <taxon>Tracheophyta</taxon>
        <taxon>Spermatophyta</taxon>
        <taxon>Magnoliopsida</taxon>
        <taxon>eudicotyledons</taxon>
        <taxon>Gunneridae</taxon>
        <taxon>Pentapetalae</taxon>
        <taxon>Caryophyllales</taxon>
        <taxon>Chenopodiaceae</taxon>
        <taxon>Betoideae</taxon>
        <taxon>Beta</taxon>
    </lineage>
</organism>
<evidence type="ECO:0000313" key="1">
    <source>
        <dbReference type="EMBL" id="KMS95105.1"/>
    </source>
</evidence>
<dbReference type="AlphaFoldDB" id="A0A0J8DW90"/>
<dbReference type="EMBL" id="KQ090553">
    <property type="protein sequence ID" value="KMS95105.1"/>
    <property type="molecule type" value="Genomic_DNA"/>
</dbReference>
<evidence type="ECO:0000313" key="2">
    <source>
        <dbReference type="Proteomes" id="UP000035740"/>
    </source>
</evidence>
<reference evidence="1 2" key="1">
    <citation type="journal article" date="2014" name="Nature">
        <title>The genome of the recently domesticated crop plant sugar beet (Beta vulgaris).</title>
        <authorList>
            <person name="Dohm J.C."/>
            <person name="Minoche A.E."/>
            <person name="Holtgrawe D."/>
            <person name="Capella-Gutierrez S."/>
            <person name="Zakrzewski F."/>
            <person name="Tafer H."/>
            <person name="Rupp O."/>
            <person name="Sorensen T.R."/>
            <person name="Stracke R."/>
            <person name="Reinhardt R."/>
            <person name="Goesmann A."/>
            <person name="Kraft T."/>
            <person name="Schulz B."/>
            <person name="Stadler P.F."/>
            <person name="Schmidt T."/>
            <person name="Gabaldon T."/>
            <person name="Lehrach H."/>
            <person name="Weisshaar B."/>
            <person name="Himmelbauer H."/>
        </authorList>
    </citation>
    <scope>NUCLEOTIDE SEQUENCE [LARGE SCALE GENOMIC DNA]</scope>
    <source>
        <tissue evidence="1">Taproot</tissue>
    </source>
</reference>
<dbReference type="Gramene" id="KMS95105">
    <property type="protein sequence ID" value="KMS95105"/>
    <property type="gene ID" value="BVRB_012480"/>
</dbReference>
<proteinExistence type="predicted"/>
<dbReference type="OrthoDB" id="7462577at2759"/>
<accession>A0A0J8DW90</accession>
<gene>
    <name evidence="1" type="ORF">BVRB_012480</name>
</gene>
<name>A0A0J8DW90_BETVV</name>
<sequence length="48" mass="5353">MILIIRTSSIERSSWLCSRRRIPISSSLSTPVTTTSITTAMSRSNILQ</sequence>